<reference evidence="1 2" key="1">
    <citation type="journal article" date="2016" name="Genome Announc.">
        <title>Draft Genome Sequence of Planomonospora sphaerica JCM9374, a Rare Actinomycete.</title>
        <authorList>
            <person name="Dohra H."/>
            <person name="Suzuki T."/>
            <person name="Inoue Y."/>
            <person name="Kodani S."/>
        </authorList>
    </citation>
    <scope>NUCLEOTIDE SEQUENCE [LARGE SCALE GENOMIC DNA]</scope>
    <source>
        <strain evidence="1 2">JCM 9374</strain>
    </source>
</reference>
<dbReference type="EMBL" id="BDCX01000008">
    <property type="protein sequence ID" value="GAT67826.1"/>
    <property type="molecule type" value="Genomic_DNA"/>
</dbReference>
<evidence type="ECO:0000313" key="2">
    <source>
        <dbReference type="Proteomes" id="UP000077701"/>
    </source>
</evidence>
<dbReference type="Proteomes" id="UP000077701">
    <property type="component" value="Unassembled WGS sequence"/>
</dbReference>
<proteinExistence type="predicted"/>
<dbReference type="STRING" id="161355.PS9374_03486"/>
<accession>A0A161LP43</accession>
<keyword evidence="2" id="KW-1185">Reference proteome</keyword>
<organism evidence="1 2">
    <name type="scientific">Planomonospora sphaerica</name>
    <dbReference type="NCBI Taxonomy" id="161355"/>
    <lineage>
        <taxon>Bacteria</taxon>
        <taxon>Bacillati</taxon>
        <taxon>Actinomycetota</taxon>
        <taxon>Actinomycetes</taxon>
        <taxon>Streptosporangiales</taxon>
        <taxon>Streptosporangiaceae</taxon>
        <taxon>Planomonospora</taxon>
    </lineage>
</organism>
<evidence type="ECO:0000313" key="1">
    <source>
        <dbReference type="EMBL" id="GAT67826.1"/>
    </source>
</evidence>
<dbReference type="RefSeq" id="WP_157237482.1">
    <property type="nucleotide sequence ID" value="NZ_BDCX01000008.1"/>
</dbReference>
<sequence>MARFRCFDCGSRSCDALGCRRCGTTAGRTAQSCPVHGARCVRACRTCRRLARSVSF</sequence>
<comment type="caution">
    <text evidence="1">The sequence shown here is derived from an EMBL/GenBank/DDBJ whole genome shotgun (WGS) entry which is preliminary data.</text>
</comment>
<name>A0A161LP43_9ACTN</name>
<dbReference type="AlphaFoldDB" id="A0A161LP43"/>
<reference evidence="2" key="2">
    <citation type="submission" date="2016-04" db="EMBL/GenBank/DDBJ databases">
        <title>Planomonospora sphaerica JCM9374 whole genome shotgun sequence.</title>
        <authorList>
            <person name="Suzuki T."/>
            <person name="Dohra H."/>
            <person name="Kodani S."/>
        </authorList>
    </citation>
    <scope>NUCLEOTIDE SEQUENCE [LARGE SCALE GENOMIC DNA]</scope>
    <source>
        <strain evidence="2">JCM 9374</strain>
    </source>
</reference>
<gene>
    <name evidence="1" type="ORF">PS9374_03486</name>
</gene>
<protein>
    <submittedName>
        <fullName evidence="1">Uncharacterized protein</fullName>
    </submittedName>
</protein>